<evidence type="ECO:0000256" key="1">
    <source>
        <dbReference type="SAM" id="MobiDB-lite"/>
    </source>
</evidence>
<proteinExistence type="predicted"/>
<dbReference type="EMBL" id="RJNF01000004">
    <property type="protein sequence ID" value="RSI59265.1"/>
    <property type="molecule type" value="Genomic_DNA"/>
</dbReference>
<evidence type="ECO:0000313" key="2">
    <source>
        <dbReference type="EMBL" id="RSI59265.1"/>
    </source>
</evidence>
<gene>
    <name evidence="2" type="ORF">D8867_02090</name>
</gene>
<name>A0AAX1YDJ2_STRSL</name>
<reference evidence="2 3" key="1">
    <citation type="submission" date="2018-11" db="EMBL/GenBank/DDBJ databases">
        <title>Species Designations Belie Phenotypic and Genotypic Heterogeneity in Oral Streptococci.</title>
        <authorList>
            <person name="Velsko I."/>
        </authorList>
    </citation>
    <scope>NUCLEOTIDE SEQUENCE [LARGE SCALE GENOMIC DNA]</scope>
    <source>
        <strain evidence="2 3">BCC42</strain>
    </source>
</reference>
<sequence>MLFFRKSDSVSHIDELSNICKDIFALVVAWQKSPEALYSQSIIRIPSILESVYMILRKKWVPPETLPDATSTKRQKALRRAFSLSISIILILILRPPNIDSLLISVFEKAYPILEVLIELFIKNSNKEPPDKDNKKRLRKNERNRNK</sequence>
<protein>
    <submittedName>
        <fullName evidence="2">Uncharacterized protein</fullName>
    </submittedName>
</protein>
<dbReference type="RefSeq" id="WP_125411838.1">
    <property type="nucleotide sequence ID" value="NZ_JAPVYI010000010.1"/>
</dbReference>
<comment type="caution">
    <text evidence="2">The sequence shown here is derived from an EMBL/GenBank/DDBJ whole genome shotgun (WGS) entry which is preliminary data.</text>
</comment>
<feature type="region of interest" description="Disordered" evidence="1">
    <location>
        <begin position="128"/>
        <end position="147"/>
    </location>
</feature>
<dbReference type="AlphaFoldDB" id="A0AAX1YDJ2"/>
<organism evidence="2 3">
    <name type="scientific">Streptococcus salivarius</name>
    <dbReference type="NCBI Taxonomy" id="1304"/>
    <lineage>
        <taxon>Bacteria</taxon>
        <taxon>Bacillati</taxon>
        <taxon>Bacillota</taxon>
        <taxon>Bacilli</taxon>
        <taxon>Lactobacillales</taxon>
        <taxon>Streptococcaceae</taxon>
        <taxon>Streptococcus</taxon>
    </lineage>
</organism>
<accession>A0AAX1YDJ2</accession>
<evidence type="ECO:0000313" key="3">
    <source>
        <dbReference type="Proteomes" id="UP000273998"/>
    </source>
</evidence>
<dbReference type="Proteomes" id="UP000273998">
    <property type="component" value="Unassembled WGS sequence"/>
</dbReference>